<accession>A0A2I0THM8</accession>
<dbReference type="Proteomes" id="UP000233556">
    <property type="component" value="Unassembled WGS sequence"/>
</dbReference>
<reference evidence="2" key="1">
    <citation type="submission" date="2017-11" db="EMBL/GenBank/DDBJ databases">
        <authorList>
            <person name="Lima N.C."/>
            <person name="Parody-Merino A.M."/>
            <person name="Battley P.F."/>
            <person name="Fidler A.E."/>
            <person name="Prosdocimi F."/>
        </authorList>
    </citation>
    <scope>NUCLEOTIDE SEQUENCE [LARGE SCALE GENOMIC DNA]</scope>
</reference>
<protein>
    <submittedName>
        <fullName evidence="1">Uncharacterized protein</fullName>
    </submittedName>
</protein>
<organism evidence="1 2">
    <name type="scientific">Limosa lapponica baueri</name>
    <dbReference type="NCBI Taxonomy" id="1758121"/>
    <lineage>
        <taxon>Eukaryota</taxon>
        <taxon>Metazoa</taxon>
        <taxon>Chordata</taxon>
        <taxon>Craniata</taxon>
        <taxon>Vertebrata</taxon>
        <taxon>Euteleostomi</taxon>
        <taxon>Archelosauria</taxon>
        <taxon>Archosauria</taxon>
        <taxon>Dinosauria</taxon>
        <taxon>Saurischia</taxon>
        <taxon>Theropoda</taxon>
        <taxon>Coelurosauria</taxon>
        <taxon>Aves</taxon>
        <taxon>Neognathae</taxon>
        <taxon>Neoaves</taxon>
        <taxon>Charadriiformes</taxon>
        <taxon>Scolopacidae</taxon>
        <taxon>Limosa</taxon>
    </lineage>
</organism>
<dbReference type="EMBL" id="KZ510306">
    <property type="protein sequence ID" value="PKU33242.1"/>
    <property type="molecule type" value="Genomic_DNA"/>
</dbReference>
<sequence>MKIPTSSSSEAALLAFTVDPRGLLVVIRCLKADEAVPGSEWPDTADEKRLHLGSIPGCSHNQDRQLVPGCPFSLYHHIEGTHLGYLCSWLPRLTLWSGCPTKKQICARAFTITNQQPYRRDVAHSSEWKLELDKLNLALGGNS</sequence>
<reference evidence="2" key="2">
    <citation type="submission" date="2017-12" db="EMBL/GenBank/DDBJ databases">
        <title>Genome sequence of the Bar-tailed Godwit (Limosa lapponica baueri).</title>
        <authorList>
            <person name="Lima N.C.B."/>
            <person name="Parody-Merino A.M."/>
            <person name="Battley P.F."/>
            <person name="Fidler A.E."/>
            <person name="Prosdocimi F."/>
        </authorList>
    </citation>
    <scope>NUCLEOTIDE SEQUENCE [LARGE SCALE GENOMIC DNA]</scope>
</reference>
<keyword evidence="2" id="KW-1185">Reference proteome</keyword>
<proteinExistence type="predicted"/>
<evidence type="ECO:0000313" key="2">
    <source>
        <dbReference type="Proteomes" id="UP000233556"/>
    </source>
</evidence>
<gene>
    <name evidence="1" type="ORF">llap_16454</name>
</gene>
<name>A0A2I0THM8_LIMLA</name>
<evidence type="ECO:0000313" key="1">
    <source>
        <dbReference type="EMBL" id="PKU33242.1"/>
    </source>
</evidence>
<dbReference type="AlphaFoldDB" id="A0A2I0THM8"/>